<protein>
    <submittedName>
        <fullName evidence="3">Glutamyl-tRNA amidotransferas-like protein subunit A</fullName>
    </submittedName>
</protein>
<gene>
    <name evidence="3" type="ORF">K504DRAFT_479565</name>
</gene>
<dbReference type="Proteomes" id="UP000799428">
    <property type="component" value="Unassembled WGS sequence"/>
</dbReference>
<evidence type="ECO:0000259" key="2">
    <source>
        <dbReference type="Pfam" id="PF01425"/>
    </source>
</evidence>
<evidence type="ECO:0000313" key="3">
    <source>
        <dbReference type="EMBL" id="KAF2714012.1"/>
    </source>
</evidence>
<dbReference type="OrthoDB" id="421993at2759"/>
<dbReference type="InterPro" id="IPR020556">
    <property type="entry name" value="Amidase_CS"/>
</dbReference>
<organism evidence="3 4">
    <name type="scientific">Pleomassaria siparia CBS 279.74</name>
    <dbReference type="NCBI Taxonomy" id="1314801"/>
    <lineage>
        <taxon>Eukaryota</taxon>
        <taxon>Fungi</taxon>
        <taxon>Dikarya</taxon>
        <taxon>Ascomycota</taxon>
        <taxon>Pezizomycotina</taxon>
        <taxon>Dothideomycetes</taxon>
        <taxon>Pleosporomycetidae</taxon>
        <taxon>Pleosporales</taxon>
        <taxon>Pleomassariaceae</taxon>
        <taxon>Pleomassaria</taxon>
    </lineage>
</organism>
<dbReference type="InterPro" id="IPR036928">
    <property type="entry name" value="AS_sf"/>
</dbReference>
<dbReference type="PROSITE" id="PS00571">
    <property type="entry name" value="AMIDASES"/>
    <property type="match status" value="1"/>
</dbReference>
<dbReference type="SUPFAM" id="SSF75304">
    <property type="entry name" value="Amidase signature (AS) enzymes"/>
    <property type="match status" value="1"/>
</dbReference>
<sequence>MSATPTGFINYPSPRAHDIPYQAPPPGKNPVIKGLVLHYLSYVVTSVPLLPSILWSNAGFNSLRTRTELNHVEARYDPTVIPVSKTDDEAPASYTSASCLRGALTDATGRFYTVADFHNAYKSGKLTPSEVVEALLPLIRRDIENRSVHSTAFVDTKVEHVRRAAEASTKRWREGKPLGVLDGVPFAIKDEMDFEGYKRYCGTSHDYTEGRETASSWCAAKIAEEGAVFMGKLSMHELGLDTTNNNITWGTPLNPYNDQYYCGGSSGGVAYAVATGLVPFAIGSDGGGSVRIPSNFCGLYGLKPSHGRVSTAPLIQSANTTVVQGPLASNMADLEVSYRVLAQPDPSHPVSRQFPPPRLLSTPRNKTIGMCKPWFDRAEPAVQDACHAALQYLTSELGYQVVDINLPLLYEGQLAHAMTILSEAVTVQPSTTGLSPANKVLLKVAAQTPARDFVLAQRLRNLIMQHLAHLFQTHPGLIIVTPTTPTVGWPIGEGELAYGMSDGNRQVRTMEYVWLANFTGVPCLQFPVGYAEGVQGKGKVPVGMMGHGEWGSEDALIEFGFDGESYVQKGLKNGRLRPEGWVDVLNI</sequence>
<keyword evidence="4" id="KW-1185">Reference proteome</keyword>
<evidence type="ECO:0000256" key="1">
    <source>
        <dbReference type="ARBA" id="ARBA00009199"/>
    </source>
</evidence>
<dbReference type="Pfam" id="PF01425">
    <property type="entry name" value="Amidase"/>
    <property type="match status" value="1"/>
</dbReference>
<evidence type="ECO:0000313" key="4">
    <source>
        <dbReference type="Proteomes" id="UP000799428"/>
    </source>
</evidence>
<feature type="domain" description="Amidase" evidence="2">
    <location>
        <begin position="150"/>
        <end position="556"/>
    </location>
</feature>
<accession>A0A6G1KNF8</accession>
<comment type="similarity">
    <text evidence="1">Belongs to the amidase family.</text>
</comment>
<reference evidence="3" key="1">
    <citation type="journal article" date="2020" name="Stud. Mycol.">
        <title>101 Dothideomycetes genomes: a test case for predicting lifestyles and emergence of pathogens.</title>
        <authorList>
            <person name="Haridas S."/>
            <person name="Albert R."/>
            <person name="Binder M."/>
            <person name="Bloem J."/>
            <person name="Labutti K."/>
            <person name="Salamov A."/>
            <person name="Andreopoulos B."/>
            <person name="Baker S."/>
            <person name="Barry K."/>
            <person name="Bills G."/>
            <person name="Bluhm B."/>
            <person name="Cannon C."/>
            <person name="Castanera R."/>
            <person name="Culley D."/>
            <person name="Daum C."/>
            <person name="Ezra D."/>
            <person name="Gonzalez J."/>
            <person name="Henrissat B."/>
            <person name="Kuo A."/>
            <person name="Liang C."/>
            <person name="Lipzen A."/>
            <person name="Lutzoni F."/>
            <person name="Magnuson J."/>
            <person name="Mondo S."/>
            <person name="Nolan M."/>
            <person name="Ohm R."/>
            <person name="Pangilinan J."/>
            <person name="Park H.-J."/>
            <person name="Ramirez L."/>
            <person name="Alfaro M."/>
            <person name="Sun H."/>
            <person name="Tritt A."/>
            <person name="Yoshinaga Y."/>
            <person name="Zwiers L.-H."/>
            <person name="Turgeon B."/>
            <person name="Goodwin S."/>
            <person name="Spatafora J."/>
            <person name="Crous P."/>
            <person name="Grigoriev I."/>
        </authorList>
    </citation>
    <scope>NUCLEOTIDE SEQUENCE</scope>
    <source>
        <strain evidence="3">CBS 279.74</strain>
    </source>
</reference>
<dbReference type="Gene3D" id="3.90.1300.10">
    <property type="entry name" value="Amidase signature (AS) domain"/>
    <property type="match status" value="1"/>
</dbReference>
<dbReference type="PANTHER" id="PTHR11895:SF67">
    <property type="entry name" value="AMIDASE DOMAIN-CONTAINING PROTEIN"/>
    <property type="match status" value="1"/>
</dbReference>
<name>A0A6G1KNF8_9PLEO</name>
<dbReference type="PANTHER" id="PTHR11895">
    <property type="entry name" value="TRANSAMIDASE"/>
    <property type="match status" value="1"/>
</dbReference>
<dbReference type="AlphaFoldDB" id="A0A6G1KNF8"/>
<proteinExistence type="inferred from homology"/>
<dbReference type="InterPro" id="IPR000120">
    <property type="entry name" value="Amidase"/>
</dbReference>
<dbReference type="EMBL" id="MU005765">
    <property type="protein sequence ID" value="KAF2714012.1"/>
    <property type="molecule type" value="Genomic_DNA"/>
</dbReference>
<dbReference type="GO" id="GO:0003824">
    <property type="term" value="F:catalytic activity"/>
    <property type="evidence" value="ECO:0007669"/>
    <property type="project" value="InterPro"/>
</dbReference>
<dbReference type="InterPro" id="IPR023631">
    <property type="entry name" value="Amidase_dom"/>
</dbReference>